<dbReference type="AlphaFoldDB" id="A0A841FZR5"/>
<feature type="domain" description="Mce/MlaD" evidence="1">
    <location>
        <begin position="41"/>
        <end position="114"/>
    </location>
</feature>
<evidence type="ECO:0000313" key="3">
    <source>
        <dbReference type="EMBL" id="MBB6037420.1"/>
    </source>
</evidence>
<evidence type="ECO:0000313" key="4">
    <source>
        <dbReference type="Proteomes" id="UP000548476"/>
    </source>
</evidence>
<name>A0A841FZR5_9ACTN</name>
<evidence type="ECO:0000259" key="1">
    <source>
        <dbReference type="Pfam" id="PF02470"/>
    </source>
</evidence>
<dbReference type="PANTHER" id="PTHR33371">
    <property type="entry name" value="INTERMEMBRANE PHOSPHOLIPID TRANSPORT SYSTEM BINDING PROTEIN MLAD-RELATED"/>
    <property type="match status" value="1"/>
</dbReference>
<dbReference type="EMBL" id="JACHGT010000012">
    <property type="protein sequence ID" value="MBB6037420.1"/>
    <property type="molecule type" value="Genomic_DNA"/>
</dbReference>
<comment type="caution">
    <text evidence="3">The sequence shown here is derived from an EMBL/GenBank/DDBJ whole genome shotgun (WGS) entry which is preliminary data.</text>
</comment>
<dbReference type="PANTHER" id="PTHR33371:SF19">
    <property type="entry name" value="MCE-FAMILY PROTEIN MCE4A"/>
    <property type="match status" value="1"/>
</dbReference>
<dbReference type="InterPro" id="IPR003399">
    <property type="entry name" value="Mce/MlaD"/>
</dbReference>
<dbReference type="GO" id="GO:0051701">
    <property type="term" value="P:biological process involved in interaction with host"/>
    <property type="evidence" value="ECO:0007669"/>
    <property type="project" value="TreeGrafter"/>
</dbReference>
<dbReference type="GO" id="GO:0005576">
    <property type="term" value="C:extracellular region"/>
    <property type="evidence" value="ECO:0007669"/>
    <property type="project" value="TreeGrafter"/>
</dbReference>
<dbReference type="Pfam" id="PF11887">
    <property type="entry name" value="Mce4_CUP1"/>
    <property type="match status" value="1"/>
</dbReference>
<reference evidence="3 4" key="1">
    <citation type="submission" date="2020-08" db="EMBL/GenBank/DDBJ databases">
        <title>Genomic Encyclopedia of Type Strains, Phase IV (KMG-IV): sequencing the most valuable type-strain genomes for metagenomic binning, comparative biology and taxonomic classification.</title>
        <authorList>
            <person name="Goeker M."/>
        </authorList>
    </citation>
    <scope>NUCLEOTIDE SEQUENCE [LARGE SCALE GENOMIC DNA]</scope>
    <source>
        <strain evidence="3 4">YIM 65646</strain>
    </source>
</reference>
<feature type="domain" description="Mammalian cell entry C-terminal" evidence="2">
    <location>
        <begin position="120"/>
        <end position="335"/>
    </location>
</feature>
<keyword evidence="4" id="KW-1185">Reference proteome</keyword>
<dbReference type="InterPro" id="IPR005693">
    <property type="entry name" value="Mce"/>
</dbReference>
<dbReference type="Proteomes" id="UP000548476">
    <property type="component" value="Unassembled WGS sequence"/>
</dbReference>
<dbReference type="RefSeq" id="WP_184790238.1">
    <property type="nucleotide sequence ID" value="NZ_BONT01000081.1"/>
</dbReference>
<dbReference type="Pfam" id="PF02470">
    <property type="entry name" value="MlaD"/>
    <property type="match status" value="1"/>
</dbReference>
<dbReference type="NCBIfam" id="TIGR00996">
    <property type="entry name" value="Mtu_fam_mce"/>
    <property type="match status" value="1"/>
</dbReference>
<proteinExistence type="predicted"/>
<dbReference type="InterPro" id="IPR052336">
    <property type="entry name" value="MlaD_Phospholipid_Transporter"/>
</dbReference>
<sequence>MSLRVKERLTGLAFIVILLALLGVCVAAYMKVFTPVTWISLETDHTGLQFNEGADVKLHGVLVGEVRTIASQGDGARLKLALDPAMARQIPGDVSARLLPKTLFGEKYVELVPPAAASGTIAPGTVITQDRTSTGVELESVLNNALPLLRALPPDKLSATLSAMATALEGRGEQLGETIVNLGDYVRELNEEMPTIEADLELLAEVLDNYHGALPDLMGVLRNLTVTANTITDQESQLKAFLTTTADFADDTRVFLDRYQGRLIQFGEVTRPVLDLLAAYAPEYPCLFAGLVEIKPAIEDTFATGRLHITLEIVANNGKYEPGRDEPEWLDRRGPDCRGLPNPNVPGAEHPIDNGYDYDGSRVNLPIELPGLTDAESTVTPPAGLPLIEPPGEENPAVFDPTMGYAGTAEEQAVIDPLVAAFTGQNVTDLSDLATLLWGPLLRGTTVNATS</sequence>
<organism evidence="3 4">
    <name type="scientific">Phytomonospora endophytica</name>
    <dbReference type="NCBI Taxonomy" id="714109"/>
    <lineage>
        <taxon>Bacteria</taxon>
        <taxon>Bacillati</taxon>
        <taxon>Actinomycetota</taxon>
        <taxon>Actinomycetes</taxon>
        <taxon>Micromonosporales</taxon>
        <taxon>Micromonosporaceae</taxon>
        <taxon>Phytomonospora</taxon>
    </lineage>
</organism>
<dbReference type="InterPro" id="IPR024516">
    <property type="entry name" value="Mce_C"/>
</dbReference>
<gene>
    <name evidence="3" type="ORF">HNR73_005296</name>
</gene>
<evidence type="ECO:0000259" key="2">
    <source>
        <dbReference type="Pfam" id="PF11887"/>
    </source>
</evidence>
<protein>
    <submittedName>
        <fullName evidence="3">Phospholipid/cholesterol/gamma-HCH transport system substrate-binding protein</fullName>
    </submittedName>
</protein>
<accession>A0A841FZR5</accession>